<evidence type="ECO:0000259" key="7">
    <source>
        <dbReference type="PROSITE" id="PS50011"/>
    </source>
</evidence>
<dbReference type="GO" id="GO:0005524">
    <property type="term" value="F:ATP binding"/>
    <property type="evidence" value="ECO:0007669"/>
    <property type="project" value="UniProtKB-UniRule"/>
</dbReference>
<proteinExistence type="predicted"/>
<keyword evidence="2" id="KW-0808">Transferase</keyword>
<dbReference type="GO" id="GO:0004674">
    <property type="term" value="F:protein serine/threonine kinase activity"/>
    <property type="evidence" value="ECO:0007669"/>
    <property type="project" value="UniProtKB-KW"/>
</dbReference>
<dbReference type="Gene3D" id="3.30.200.20">
    <property type="entry name" value="Phosphorylase Kinase, domain 1"/>
    <property type="match status" value="1"/>
</dbReference>
<evidence type="ECO:0000256" key="1">
    <source>
        <dbReference type="ARBA" id="ARBA00022527"/>
    </source>
</evidence>
<organism evidence="8 9">
    <name type="scientific">Dovyalis caffra</name>
    <dbReference type="NCBI Taxonomy" id="77055"/>
    <lineage>
        <taxon>Eukaryota</taxon>
        <taxon>Viridiplantae</taxon>
        <taxon>Streptophyta</taxon>
        <taxon>Embryophyta</taxon>
        <taxon>Tracheophyta</taxon>
        <taxon>Spermatophyta</taxon>
        <taxon>Magnoliopsida</taxon>
        <taxon>eudicotyledons</taxon>
        <taxon>Gunneridae</taxon>
        <taxon>Pentapetalae</taxon>
        <taxon>rosids</taxon>
        <taxon>fabids</taxon>
        <taxon>Malpighiales</taxon>
        <taxon>Salicaceae</taxon>
        <taxon>Flacourtieae</taxon>
        <taxon>Dovyalis</taxon>
    </lineage>
</organism>
<evidence type="ECO:0000313" key="8">
    <source>
        <dbReference type="EMBL" id="CAK7332507.1"/>
    </source>
</evidence>
<dbReference type="GO" id="GO:0005634">
    <property type="term" value="C:nucleus"/>
    <property type="evidence" value="ECO:0007669"/>
    <property type="project" value="TreeGrafter"/>
</dbReference>
<evidence type="ECO:0000256" key="2">
    <source>
        <dbReference type="ARBA" id="ARBA00022679"/>
    </source>
</evidence>
<dbReference type="PROSITE" id="PS00107">
    <property type="entry name" value="PROTEIN_KINASE_ATP"/>
    <property type="match status" value="1"/>
</dbReference>
<evidence type="ECO:0000256" key="5">
    <source>
        <dbReference type="ARBA" id="ARBA00022840"/>
    </source>
</evidence>
<dbReference type="AlphaFoldDB" id="A0AAV1RF97"/>
<keyword evidence="4" id="KW-0418">Kinase</keyword>
<keyword evidence="3 6" id="KW-0547">Nucleotide-binding</keyword>
<name>A0AAV1RF97_9ROSI</name>
<feature type="domain" description="Protein kinase" evidence="7">
    <location>
        <begin position="70"/>
        <end position="130"/>
    </location>
</feature>
<dbReference type="InterPro" id="IPR011009">
    <property type="entry name" value="Kinase-like_dom_sf"/>
</dbReference>
<evidence type="ECO:0000256" key="6">
    <source>
        <dbReference type="PROSITE-ProRule" id="PRU10141"/>
    </source>
</evidence>
<dbReference type="InterPro" id="IPR000719">
    <property type="entry name" value="Prot_kinase_dom"/>
</dbReference>
<protein>
    <recommendedName>
        <fullName evidence="7">Protein kinase domain-containing protein</fullName>
    </recommendedName>
</protein>
<dbReference type="InterPro" id="IPR017441">
    <property type="entry name" value="Protein_kinase_ATP_BS"/>
</dbReference>
<dbReference type="EMBL" id="CAWUPB010000913">
    <property type="protein sequence ID" value="CAK7332507.1"/>
    <property type="molecule type" value="Genomic_DNA"/>
</dbReference>
<keyword evidence="5 6" id="KW-0067">ATP-binding</keyword>
<accession>A0AAV1RF97</accession>
<dbReference type="SUPFAM" id="SSF56112">
    <property type="entry name" value="Protein kinase-like (PK-like)"/>
    <property type="match status" value="1"/>
</dbReference>
<keyword evidence="9" id="KW-1185">Reference proteome</keyword>
<reference evidence="8 9" key="1">
    <citation type="submission" date="2024-01" db="EMBL/GenBank/DDBJ databases">
        <authorList>
            <person name="Waweru B."/>
        </authorList>
    </citation>
    <scope>NUCLEOTIDE SEQUENCE [LARGE SCALE GENOMIC DNA]</scope>
</reference>
<evidence type="ECO:0000256" key="3">
    <source>
        <dbReference type="ARBA" id="ARBA00022741"/>
    </source>
</evidence>
<evidence type="ECO:0000313" key="9">
    <source>
        <dbReference type="Proteomes" id="UP001314170"/>
    </source>
</evidence>
<dbReference type="Pfam" id="PF00069">
    <property type="entry name" value="Pkinase"/>
    <property type="match status" value="1"/>
</dbReference>
<evidence type="ECO:0000256" key="4">
    <source>
        <dbReference type="ARBA" id="ARBA00022777"/>
    </source>
</evidence>
<dbReference type="PROSITE" id="PS50011">
    <property type="entry name" value="PROTEIN_KINASE_DOM"/>
    <property type="match status" value="1"/>
</dbReference>
<gene>
    <name evidence="8" type="ORF">DCAF_LOCUS9014</name>
</gene>
<keyword evidence="1" id="KW-0723">Serine/threonine-protein kinase</keyword>
<comment type="caution">
    <text evidence="8">The sequence shown here is derived from an EMBL/GenBank/DDBJ whole genome shotgun (WGS) entry which is preliminary data.</text>
</comment>
<dbReference type="Proteomes" id="UP001314170">
    <property type="component" value="Unassembled WGS sequence"/>
</dbReference>
<dbReference type="InterPro" id="IPR051175">
    <property type="entry name" value="CLK_kinases"/>
</dbReference>
<feature type="binding site" evidence="6">
    <location>
        <position position="99"/>
    </location>
    <ligand>
        <name>ATP</name>
        <dbReference type="ChEBI" id="CHEBI:30616"/>
    </ligand>
</feature>
<dbReference type="PANTHER" id="PTHR45646">
    <property type="entry name" value="SERINE/THREONINE-PROTEIN KINASE DOA-RELATED"/>
    <property type="match status" value="1"/>
</dbReference>
<sequence length="130" mass="15252">MNKCLCVGSVRIVLWASGWKWDRHWIIKGAPQPCQSFYEWISSKSSPPWRDDDKDGHYIFALGENLTSRYKIHRKIGEGTFGRVLECWDRETREMVAIKVVRSTKKYREAAMLEIDVLQLLGKYDRNGSR</sequence>
<dbReference type="PANTHER" id="PTHR45646:SF14">
    <property type="entry name" value="SERINE_THREONINE-PROTEIN KINASE AFC2-LIKE ISOFORM X1"/>
    <property type="match status" value="1"/>
</dbReference>